<feature type="region of interest" description="Disordered" evidence="1">
    <location>
        <begin position="1"/>
        <end position="32"/>
    </location>
</feature>
<dbReference type="GeneID" id="20351408"/>
<accession>J3PBS9</accession>
<evidence type="ECO:0000256" key="1">
    <source>
        <dbReference type="SAM" id="MobiDB-lite"/>
    </source>
</evidence>
<protein>
    <submittedName>
        <fullName evidence="2 3">Uncharacterized protein</fullName>
    </submittedName>
</protein>
<dbReference type="Proteomes" id="UP000006039">
    <property type="component" value="Unassembled WGS sequence"/>
</dbReference>
<reference evidence="2" key="3">
    <citation type="submission" date="2010-09" db="EMBL/GenBank/DDBJ databases">
        <title>Annotation of Gaeumannomyces graminis var. tritici R3-111a-1.</title>
        <authorList>
            <consortium name="The Broad Institute Genome Sequencing Platform"/>
            <person name="Ma L.-J."/>
            <person name="Dead R."/>
            <person name="Young S.K."/>
            <person name="Zeng Q."/>
            <person name="Gargeya S."/>
            <person name="Fitzgerald M."/>
            <person name="Haas B."/>
            <person name="Abouelleil A."/>
            <person name="Alvarado L."/>
            <person name="Arachchi H.M."/>
            <person name="Berlin A."/>
            <person name="Brown A."/>
            <person name="Chapman S.B."/>
            <person name="Chen Z."/>
            <person name="Dunbar C."/>
            <person name="Freedman E."/>
            <person name="Gearin G."/>
            <person name="Gellesch M."/>
            <person name="Goldberg J."/>
            <person name="Griggs A."/>
            <person name="Gujja S."/>
            <person name="Heiman D."/>
            <person name="Howarth C."/>
            <person name="Larson L."/>
            <person name="Lui A."/>
            <person name="MacDonald P.J.P."/>
            <person name="Mehta T."/>
            <person name="Montmayeur A."/>
            <person name="Murphy C."/>
            <person name="Neiman D."/>
            <person name="Pearson M."/>
            <person name="Priest M."/>
            <person name="Roberts A."/>
            <person name="Saif S."/>
            <person name="Shea T."/>
            <person name="Shenoy N."/>
            <person name="Sisk P."/>
            <person name="Stolte C."/>
            <person name="Sykes S."/>
            <person name="Yandava C."/>
            <person name="Wortman J."/>
            <person name="Nusbaum C."/>
            <person name="Birren B."/>
        </authorList>
    </citation>
    <scope>NUCLEOTIDE SEQUENCE</scope>
    <source>
        <strain evidence="2">R3-111a-1</strain>
    </source>
</reference>
<name>J3PBS9_GAET3</name>
<evidence type="ECO:0000313" key="3">
    <source>
        <dbReference type="EnsemblFungi" id="EJT71696"/>
    </source>
</evidence>
<dbReference type="RefSeq" id="XP_009227093.1">
    <property type="nucleotide sequence ID" value="XM_009228829.1"/>
</dbReference>
<reference evidence="3" key="4">
    <citation type="journal article" date="2015" name="G3 (Bethesda)">
        <title>Genome sequences of three phytopathogenic species of the Magnaporthaceae family of fungi.</title>
        <authorList>
            <person name="Okagaki L.H."/>
            <person name="Nunes C.C."/>
            <person name="Sailsbery J."/>
            <person name="Clay B."/>
            <person name="Brown D."/>
            <person name="John T."/>
            <person name="Oh Y."/>
            <person name="Young N."/>
            <person name="Fitzgerald M."/>
            <person name="Haas B.J."/>
            <person name="Zeng Q."/>
            <person name="Young S."/>
            <person name="Adiconis X."/>
            <person name="Fan L."/>
            <person name="Levin J.Z."/>
            <person name="Mitchell T.K."/>
            <person name="Okubara P.A."/>
            <person name="Farman M.L."/>
            <person name="Kohn L.M."/>
            <person name="Birren B."/>
            <person name="Ma L.-J."/>
            <person name="Dean R.A."/>
        </authorList>
    </citation>
    <scope>NUCLEOTIDE SEQUENCE</scope>
    <source>
        <strain evidence="3">R3-111a-1</strain>
    </source>
</reference>
<evidence type="ECO:0000313" key="2">
    <source>
        <dbReference type="EMBL" id="EJT71696.1"/>
    </source>
</evidence>
<dbReference type="HOGENOM" id="CLU_2346810_0_0_1"/>
<sequence length="97" mass="10551">MREEKERKGSRYNTGGVVSEGRPVQHDEIKSPPLLRALEPGFPRARPVAVGAGWAVHASQVDLAGGATADESCEVQVRGLQLRNCTPHLGKMEKHLK</sequence>
<dbReference type="EMBL" id="GL385400">
    <property type="protein sequence ID" value="EJT71696.1"/>
    <property type="molecule type" value="Genomic_DNA"/>
</dbReference>
<dbReference type="VEuPathDB" id="FungiDB:GGTG_10950"/>
<organism evidence="2">
    <name type="scientific">Gaeumannomyces tritici (strain R3-111a-1)</name>
    <name type="common">Wheat and barley take-all root rot fungus</name>
    <name type="synonym">Gaeumannomyces graminis var. tritici</name>
    <dbReference type="NCBI Taxonomy" id="644352"/>
    <lineage>
        <taxon>Eukaryota</taxon>
        <taxon>Fungi</taxon>
        <taxon>Dikarya</taxon>
        <taxon>Ascomycota</taxon>
        <taxon>Pezizomycotina</taxon>
        <taxon>Sordariomycetes</taxon>
        <taxon>Sordariomycetidae</taxon>
        <taxon>Magnaporthales</taxon>
        <taxon>Magnaporthaceae</taxon>
        <taxon>Gaeumannomyces</taxon>
    </lineage>
</organism>
<keyword evidence="4" id="KW-1185">Reference proteome</keyword>
<reference evidence="4" key="1">
    <citation type="submission" date="2010-07" db="EMBL/GenBank/DDBJ databases">
        <title>The genome sequence of Gaeumannomyces graminis var. tritici strain R3-111a-1.</title>
        <authorList>
            <consortium name="The Broad Institute Genome Sequencing Platform"/>
            <person name="Ma L.-J."/>
            <person name="Dead R."/>
            <person name="Young S."/>
            <person name="Zeng Q."/>
            <person name="Koehrsen M."/>
            <person name="Alvarado L."/>
            <person name="Berlin A."/>
            <person name="Chapman S.B."/>
            <person name="Chen Z."/>
            <person name="Freedman E."/>
            <person name="Gellesch M."/>
            <person name="Goldberg J."/>
            <person name="Griggs A."/>
            <person name="Gujja S."/>
            <person name="Heilman E.R."/>
            <person name="Heiman D."/>
            <person name="Hepburn T."/>
            <person name="Howarth C."/>
            <person name="Jen D."/>
            <person name="Larson L."/>
            <person name="Mehta T."/>
            <person name="Neiman D."/>
            <person name="Pearson M."/>
            <person name="Roberts A."/>
            <person name="Saif S."/>
            <person name="Shea T."/>
            <person name="Shenoy N."/>
            <person name="Sisk P."/>
            <person name="Stolte C."/>
            <person name="Sykes S."/>
            <person name="Walk T."/>
            <person name="White J."/>
            <person name="Yandava C."/>
            <person name="Haas B."/>
            <person name="Nusbaum C."/>
            <person name="Birren B."/>
        </authorList>
    </citation>
    <scope>NUCLEOTIDE SEQUENCE [LARGE SCALE GENOMIC DNA]</scope>
    <source>
        <strain evidence="4">R3-111a-1</strain>
    </source>
</reference>
<reference evidence="2" key="2">
    <citation type="submission" date="2010-07" db="EMBL/GenBank/DDBJ databases">
        <authorList>
            <consortium name="The Broad Institute Genome Sequencing Platform"/>
            <consortium name="Broad Institute Genome Sequencing Center for Infectious Disease"/>
            <person name="Ma L.-J."/>
            <person name="Dead R."/>
            <person name="Young S."/>
            <person name="Zeng Q."/>
            <person name="Koehrsen M."/>
            <person name="Alvarado L."/>
            <person name="Berlin A."/>
            <person name="Chapman S.B."/>
            <person name="Chen Z."/>
            <person name="Freedman E."/>
            <person name="Gellesch M."/>
            <person name="Goldberg J."/>
            <person name="Griggs A."/>
            <person name="Gujja S."/>
            <person name="Heilman E.R."/>
            <person name="Heiman D."/>
            <person name="Hepburn T."/>
            <person name="Howarth C."/>
            <person name="Jen D."/>
            <person name="Larson L."/>
            <person name="Mehta T."/>
            <person name="Neiman D."/>
            <person name="Pearson M."/>
            <person name="Roberts A."/>
            <person name="Saif S."/>
            <person name="Shea T."/>
            <person name="Shenoy N."/>
            <person name="Sisk P."/>
            <person name="Stolte C."/>
            <person name="Sykes S."/>
            <person name="Walk T."/>
            <person name="White J."/>
            <person name="Yandava C."/>
            <person name="Haas B."/>
            <person name="Nusbaum C."/>
            <person name="Birren B."/>
        </authorList>
    </citation>
    <scope>NUCLEOTIDE SEQUENCE</scope>
    <source>
        <strain evidence="2">R3-111a-1</strain>
    </source>
</reference>
<dbReference type="EnsemblFungi" id="EJT71696">
    <property type="protein sequence ID" value="EJT71696"/>
    <property type="gene ID" value="GGTG_10950"/>
</dbReference>
<dbReference type="AlphaFoldDB" id="J3PBS9"/>
<gene>
    <name evidence="3" type="primary">20351408</name>
    <name evidence="2" type="ORF">GGTG_10950</name>
</gene>
<reference evidence="3" key="5">
    <citation type="submission" date="2018-04" db="UniProtKB">
        <authorList>
            <consortium name="EnsemblFungi"/>
        </authorList>
    </citation>
    <scope>IDENTIFICATION</scope>
    <source>
        <strain evidence="3">R3-111a-1</strain>
    </source>
</reference>
<proteinExistence type="predicted"/>
<evidence type="ECO:0000313" key="4">
    <source>
        <dbReference type="Proteomes" id="UP000006039"/>
    </source>
</evidence>